<dbReference type="Proteomes" id="UP001165678">
    <property type="component" value="Unassembled WGS sequence"/>
</dbReference>
<dbReference type="GO" id="GO:0032259">
    <property type="term" value="P:methylation"/>
    <property type="evidence" value="ECO:0007669"/>
    <property type="project" value="UniProtKB-KW"/>
</dbReference>
<dbReference type="SUPFAM" id="SSF53335">
    <property type="entry name" value="S-adenosyl-L-methionine-dependent methyltransferases"/>
    <property type="match status" value="1"/>
</dbReference>
<feature type="domain" description="HNH nuclease" evidence="1">
    <location>
        <begin position="441"/>
        <end position="489"/>
    </location>
</feature>
<dbReference type="InterPro" id="IPR003615">
    <property type="entry name" value="HNH_nuc"/>
</dbReference>
<proteinExistence type="predicted"/>
<feature type="domain" description="Methyltransferase" evidence="2">
    <location>
        <begin position="40"/>
        <end position="134"/>
    </location>
</feature>
<dbReference type="Pfam" id="PF13395">
    <property type="entry name" value="HNH_4"/>
    <property type="match status" value="1"/>
</dbReference>
<evidence type="ECO:0000259" key="2">
    <source>
        <dbReference type="Pfam" id="PF13649"/>
    </source>
</evidence>
<protein>
    <submittedName>
        <fullName evidence="3">Methyltransferase domain-containing protein</fullName>
    </submittedName>
</protein>
<dbReference type="AlphaFoldDB" id="A0AA41ZQ80"/>
<sequence>MKDIYSDNAGYYFEQYQKLDFNDVHGSWLKHLPEPNGLALDIGAGSGRDAAALAKRGWDVLAVEPAAGLREKGEAFTAGLSVQWMDDSLPALNKVRKLGFKVSLILVSAVWMYLPEQEQERAFRILTELLSPGGLLVITLRHGPSSDERIFYPVDPQQIKCWACHRSLTHLLTVQNDDLLQRPLVSWETLAFTLPDDGTGALSLLRHVIVNDNKSSTYKLGLLRALASIAEYMPGIVMGRTDEWVDIPLGAVGLYWIKLYKPLILEHDLRQAPGNRGYGFNKDAFKALSDVSGLDMRIGQPLDNALAKELMNAIRDAVSTIKGMPVKHIFWPGSGGERPVFHVRRKTVTLMPPPKRLDKETLARFGYFRVPMALWNCFSQHNCWIDPAIVNEWVQLMRGYVPTHDIGHLYQTLFQQEAKRDTSLLRKCVTEKQRENHPVECVWTGRRLTRKSTYCIDHCLPWARWSNNDLWNLLPTTQQANADKSDKLPSQALMEQARERIITWWEIAFMGSSLEKQFYTEARTSLPMLKGDDTLENVFEALMLQRLRLKANQQLTEWQGMKEKKR</sequence>
<keyword evidence="4" id="KW-1185">Reference proteome</keyword>
<name>A0AA41ZQ80_9GAMM</name>
<dbReference type="InterPro" id="IPR029063">
    <property type="entry name" value="SAM-dependent_MTases_sf"/>
</dbReference>
<dbReference type="EMBL" id="JAPIVE010000004">
    <property type="protein sequence ID" value="MCX2525300.1"/>
    <property type="molecule type" value="Genomic_DNA"/>
</dbReference>
<keyword evidence="3" id="KW-0808">Transferase</keyword>
<comment type="caution">
    <text evidence="3">The sequence shown here is derived from an EMBL/GenBank/DDBJ whole genome shotgun (WGS) entry which is preliminary data.</text>
</comment>
<dbReference type="RefSeq" id="WP_265896816.1">
    <property type="nucleotide sequence ID" value="NZ_JAPIVE010000004.1"/>
</dbReference>
<evidence type="ECO:0000313" key="4">
    <source>
        <dbReference type="Proteomes" id="UP001165678"/>
    </source>
</evidence>
<evidence type="ECO:0000313" key="3">
    <source>
        <dbReference type="EMBL" id="MCX2525300.1"/>
    </source>
</evidence>
<dbReference type="Pfam" id="PF13649">
    <property type="entry name" value="Methyltransf_25"/>
    <property type="match status" value="1"/>
</dbReference>
<gene>
    <name evidence="3" type="ORF">OQ287_13725</name>
</gene>
<dbReference type="Gene3D" id="3.40.50.150">
    <property type="entry name" value="Vaccinia Virus protein VP39"/>
    <property type="match status" value="1"/>
</dbReference>
<dbReference type="GO" id="GO:0008168">
    <property type="term" value="F:methyltransferase activity"/>
    <property type="evidence" value="ECO:0007669"/>
    <property type="project" value="UniProtKB-KW"/>
</dbReference>
<reference evidence="3" key="1">
    <citation type="submission" date="2022-11" db="EMBL/GenBank/DDBJ databases">
        <title>Larsenimonas rhizosphaerae sp. nov., isolated from a tidal mudflat.</title>
        <authorList>
            <person name="Lee S.D."/>
            <person name="Kim I.S."/>
        </authorList>
    </citation>
    <scope>NUCLEOTIDE SEQUENCE</scope>
    <source>
        <strain evidence="3">GH2-1</strain>
    </source>
</reference>
<dbReference type="CDD" id="cd02440">
    <property type="entry name" value="AdoMet_MTases"/>
    <property type="match status" value="1"/>
</dbReference>
<dbReference type="InterPro" id="IPR041698">
    <property type="entry name" value="Methyltransf_25"/>
</dbReference>
<organism evidence="3 4">
    <name type="scientific">Larsenimonas rhizosphaerae</name>
    <dbReference type="NCBI Taxonomy" id="2944682"/>
    <lineage>
        <taxon>Bacteria</taxon>
        <taxon>Pseudomonadati</taxon>
        <taxon>Pseudomonadota</taxon>
        <taxon>Gammaproteobacteria</taxon>
        <taxon>Oceanospirillales</taxon>
        <taxon>Halomonadaceae</taxon>
        <taxon>Larsenimonas</taxon>
    </lineage>
</organism>
<evidence type="ECO:0000259" key="1">
    <source>
        <dbReference type="Pfam" id="PF13395"/>
    </source>
</evidence>
<dbReference type="Gene3D" id="1.10.30.50">
    <property type="match status" value="1"/>
</dbReference>
<keyword evidence="3" id="KW-0489">Methyltransferase</keyword>
<accession>A0AA41ZQ80</accession>